<feature type="transmembrane region" description="Helical" evidence="5">
    <location>
        <begin position="633"/>
        <end position="651"/>
    </location>
</feature>
<name>A0ABR6TKB2_9FIRM</name>
<dbReference type="NCBIfam" id="TIGR03062">
    <property type="entry name" value="pip_yhgE_Cterm"/>
    <property type="match status" value="1"/>
</dbReference>
<dbReference type="PANTHER" id="PTHR43077">
    <property type="entry name" value="TRANSPORT PERMEASE YVFS-RELATED"/>
    <property type="match status" value="1"/>
</dbReference>
<feature type="domain" description="ABC-2 type transporter transmembrane" evidence="6">
    <location>
        <begin position="37"/>
        <end position="704"/>
    </location>
</feature>
<keyword evidence="2 5" id="KW-0812">Transmembrane</keyword>
<dbReference type="Proteomes" id="UP000713904">
    <property type="component" value="Unassembled WGS sequence"/>
</dbReference>
<accession>A0ABR6TKB2</accession>
<dbReference type="InterPro" id="IPR051328">
    <property type="entry name" value="T7SS_ABC-Transporter"/>
</dbReference>
<keyword evidence="3 5" id="KW-1133">Transmembrane helix</keyword>
<dbReference type="EMBL" id="JABGBW010000002">
    <property type="protein sequence ID" value="MBC2575755.1"/>
    <property type="molecule type" value="Genomic_DNA"/>
</dbReference>
<sequence length="728" mass="80597">MKNNKKNRNLWYIPNLRNVFSIYKKDLKEIKKNKVLLIVIIGLTIVPSLYAWFNIKAFWDPYGSTKYLKVAVVNQDKGTEIKNQHIDLGEKVVENLKENPLLDWNFVSLSNAKKGLESGKYYAVIEIPSNFSENMVSFTKEDVKKATINYTVNEKINAIAPKITDKGASTIESKISKTLIETISNVSLSALGGISNSIGDVNPKLETMKKTLKKIDIQLNNVKNLANTGGKSMDEIQKLLDSNKKNLPEIKRTIDNSKNMAKELQSSIRNANNSFRNLSPNLRKDLESVGTIVGQNSDLANTLNNAGIVGEDAKNILIRMKSKNSSAIAITESLIGILNKINGINSHLLNAGISDLNDYLGMMKDLDRLLSDSITLVESGNNLSTSTMSRISSLADGLNRKTIDVLIGFDEKIRIPIDKITNNGLKISDDLNRIISTNDNIYPTINSLLNNATTINTGFKSATNVTSSSIDTLKSQIEDAIVSIEKIQDNQDYKDFNKVIKSNILDRVEFLKDPIELNEKKIYKIENYGSAMTPFYSVLAAWVGCLILISILSTTVSGDYKAVDKYFGRMLLFSTLAILQSIVIALGNFFILGVTAKHPFMFTIILIYCSIVFVSIVYSLVSLFGTVGKGVGIFLLVIQIGGSGGTFPIQMTPSFFRAINAIIPFTYGIEACRETIGGIYLPNLLKDLIALSIFMVCIVIFSILIKDKVNKIGSPFKKMFNNSFLIGH</sequence>
<evidence type="ECO:0000256" key="5">
    <source>
        <dbReference type="SAM" id="Phobius"/>
    </source>
</evidence>
<dbReference type="PANTHER" id="PTHR43077:SF10">
    <property type="entry name" value="TRANSPORT PERMEASE PROTEIN"/>
    <property type="match status" value="1"/>
</dbReference>
<dbReference type="InterPro" id="IPR017500">
    <property type="entry name" value="Phage_infect_YhgE_N"/>
</dbReference>
<evidence type="ECO:0000256" key="2">
    <source>
        <dbReference type="ARBA" id="ARBA00022692"/>
    </source>
</evidence>
<gene>
    <name evidence="7" type="ORF">HLB29_03555</name>
</gene>
<dbReference type="InterPro" id="IPR013525">
    <property type="entry name" value="ABC2_TM"/>
</dbReference>
<dbReference type="InterPro" id="IPR017501">
    <property type="entry name" value="Phage_infect_YhgE_C"/>
</dbReference>
<dbReference type="RefSeq" id="WP_185623783.1">
    <property type="nucleotide sequence ID" value="NZ_JABGBW010000002.1"/>
</dbReference>
<feature type="transmembrane region" description="Helical" evidence="5">
    <location>
        <begin position="688"/>
        <end position="705"/>
    </location>
</feature>
<proteinExistence type="predicted"/>
<evidence type="ECO:0000256" key="4">
    <source>
        <dbReference type="ARBA" id="ARBA00023136"/>
    </source>
</evidence>
<evidence type="ECO:0000259" key="6">
    <source>
        <dbReference type="Pfam" id="PF12698"/>
    </source>
</evidence>
<feature type="transmembrane region" description="Helical" evidence="5">
    <location>
        <begin position="535"/>
        <end position="558"/>
    </location>
</feature>
<dbReference type="Gene3D" id="3.40.1710.10">
    <property type="entry name" value="abc type-2 transporter like domain"/>
    <property type="match status" value="1"/>
</dbReference>
<feature type="transmembrane region" description="Helical" evidence="5">
    <location>
        <begin position="570"/>
        <end position="594"/>
    </location>
</feature>
<keyword evidence="8" id="KW-1185">Reference proteome</keyword>
<evidence type="ECO:0000313" key="8">
    <source>
        <dbReference type="Proteomes" id="UP000713904"/>
    </source>
</evidence>
<comment type="subcellular location">
    <subcellularLocation>
        <location evidence="1">Membrane</location>
        <topology evidence="1">Multi-pass membrane protein</topology>
    </subcellularLocation>
</comment>
<keyword evidence="4 5" id="KW-0472">Membrane</keyword>
<organism evidence="7 8">
    <name type="scientific">Peptostreptococcus canis</name>
    <dbReference type="NCBI Taxonomy" id="1159213"/>
    <lineage>
        <taxon>Bacteria</taxon>
        <taxon>Bacillati</taxon>
        <taxon>Bacillota</taxon>
        <taxon>Clostridia</taxon>
        <taxon>Peptostreptococcales</taxon>
        <taxon>Peptostreptococcaceae</taxon>
        <taxon>Peptostreptococcus</taxon>
    </lineage>
</organism>
<evidence type="ECO:0000313" key="7">
    <source>
        <dbReference type="EMBL" id="MBC2575755.1"/>
    </source>
</evidence>
<protein>
    <submittedName>
        <fullName evidence="7">YhgE/Pip domain-containing protein</fullName>
    </submittedName>
</protein>
<dbReference type="NCBIfam" id="TIGR03061">
    <property type="entry name" value="pip_yhgE_Nterm"/>
    <property type="match status" value="1"/>
</dbReference>
<evidence type="ECO:0000256" key="1">
    <source>
        <dbReference type="ARBA" id="ARBA00004141"/>
    </source>
</evidence>
<dbReference type="SUPFAM" id="SSF58104">
    <property type="entry name" value="Methyl-accepting chemotaxis protein (MCP) signaling domain"/>
    <property type="match status" value="1"/>
</dbReference>
<comment type="caution">
    <text evidence="7">The sequence shown here is derived from an EMBL/GenBank/DDBJ whole genome shotgun (WGS) entry which is preliminary data.</text>
</comment>
<feature type="transmembrane region" description="Helical" evidence="5">
    <location>
        <begin position="35"/>
        <end position="53"/>
    </location>
</feature>
<feature type="transmembrane region" description="Helical" evidence="5">
    <location>
        <begin position="600"/>
        <end position="621"/>
    </location>
</feature>
<reference evidence="7 8" key="1">
    <citation type="submission" date="2020-05" db="EMBL/GenBank/DDBJ databases">
        <title>Draft genome of xy-202 and genomic insight in genome of the genus Peptostreptococcus.</title>
        <authorList>
            <person name="Zhang Z."/>
        </authorList>
    </citation>
    <scope>NUCLEOTIDE SEQUENCE [LARGE SCALE GENOMIC DNA]</scope>
    <source>
        <strain evidence="7 8">DSM 27025</strain>
    </source>
</reference>
<dbReference type="Pfam" id="PF12698">
    <property type="entry name" value="ABC2_membrane_3"/>
    <property type="match status" value="1"/>
</dbReference>
<evidence type="ECO:0000256" key="3">
    <source>
        <dbReference type="ARBA" id="ARBA00022989"/>
    </source>
</evidence>